<organism evidence="2 3">
    <name type="scientific">Xylanibacter ruminicola</name>
    <name type="common">Prevotella ruminicola</name>
    <dbReference type="NCBI Taxonomy" id="839"/>
    <lineage>
        <taxon>Bacteria</taxon>
        <taxon>Pseudomonadati</taxon>
        <taxon>Bacteroidota</taxon>
        <taxon>Bacteroidia</taxon>
        <taxon>Bacteroidales</taxon>
        <taxon>Prevotellaceae</taxon>
        <taxon>Xylanibacter</taxon>
    </lineage>
</organism>
<dbReference type="PANTHER" id="PTHR34047:SF3">
    <property type="entry name" value="BLR2052 PROTEIN"/>
    <property type="match status" value="1"/>
</dbReference>
<evidence type="ECO:0000313" key="2">
    <source>
        <dbReference type="EMBL" id="MBE6270565.1"/>
    </source>
</evidence>
<dbReference type="AlphaFoldDB" id="A0A9D5NZQ7"/>
<name>A0A9D5NZQ7_XYLRU</name>
<accession>A0A9D5NZQ7</accession>
<comment type="caution">
    <text evidence="2">The sequence shown here is derived from an EMBL/GenBank/DDBJ whole genome shotgun (WGS) entry which is preliminary data.</text>
</comment>
<dbReference type="Proteomes" id="UP000806522">
    <property type="component" value="Unassembled WGS sequence"/>
</dbReference>
<dbReference type="PANTHER" id="PTHR34047">
    <property type="entry name" value="NUCLEAR INTRON MATURASE 1, MITOCHONDRIAL-RELATED"/>
    <property type="match status" value="1"/>
</dbReference>
<protein>
    <recommendedName>
        <fullName evidence="4">Group II intron reverse transcriptase/maturase</fullName>
    </recommendedName>
</protein>
<reference evidence="2" key="1">
    <citation type="submission" date="2019-04" db="EMBL/GenBank/DDBJ databases">
        <title>Evolution of Biomass-Degrading Anaerobic Consortia Revealed by Metagenomics.</title>
        <authorList>
            <person name="Peng X."/>
        </authorList>
    </citation>
    <scope>NUCLEOTIDE SEQUENCE</scope>
    <source>
        <strain evidence="2">SIG140</strain>
    </source>
</reference>
<proteinExistence type="inferred from homology"/>
<evidence type="ECO:0000256" key="1">
    <source>
        <dbReference type="ARBA" id="ARBA00034120"/>
    </source>
</evidence>
<dbReference type="SUPFAM" id="SSF56672">
    <property type="entry name" value="DNA/RNA polymerases"/>
    <property type="match status" value="1"/>
</dbReference>
<comment type="similarity">
    <text evidence="1">Belongs to the bacterial reverse transcriptase family.</text>
</comment>
<evidence type="ECO:0008006" key="4">
    <source>
        <dbReference type="Google" id="ProtNLM"/>
    </source>
</evidence>
<sequence length="128" mass="14635">MNEAKPFVVEKRVVMESWLQVKANRGSAGIDGIDLKSYESNLQKNLYKIWNRMSSGSYFPKAVKLVEIPKPNGGKRPLGIPTVEDRVAQMVVVMYIAPRLEAIFHDDSYGYRPMRSVNDHFSVRSFKI</sequence>
<gene>
    <name evidence="2" type="ORF">E7101_06390</name>
</gene>
<evidence type="ECO:0000313" key="3">
    <source>
        <dbReference type="Proteomes" id="UP000806522"/>
    </source>
</evidence>
<dbReference type="InterPro" id="IPR043502">
    <property type="entry name" value="DNA/RNA_pol_sf"/>
</dbReference>
<dbReference type="EMBL" id="SUYC01000005">
    <property type="protein sequence ID" value="MBE6270565.1"/>
    <property type="molecule type" value="Genomic_DNA"/>
</dbReference>
<dbReference type="InterPro" id="IPR051083">
    <property type="entry name" value="GrpII_Intron_Splice-Mob/Def"/>
</dbReference>